<protein>
    <submittedName>
        <fullName evidence="1">Uncharacterized protein</fullName>
    </submittedName>
</protein>
<dbReference type="EMBL" id="QGDO01000009">
    <property type="protein sequence ID" value="PWJ36132.1"/>
    <property type="molecule type" value="Genomic_DNA"/>
</dbReference>
<gene>
    <name evidence="1" type="ORF">BC781_109148</name>
</gene>
<evidence type="ECO:0000313" key="2">
    <source>
        <dbReference type="Proteomes" id="UP000245535"/>
    </source>
</evidence>
<sequence length="173" mass="20715">MNEHEKELWENIRSYQIGAAQSALSFSDRLARENNWSLKYALRVIFEYKKFIFLICVDKGPFTPSDEVDQAWHLHLLYTEDYWEDFCGELLQTKIHHGPTKGGQSERVKYTDLYEQTLKRYESFFGEKPPSDIWPSTEIRFSKVNFIRVLKEDYFFIPKKLKTILSSWKNLKK</sequence>
<dbReference type="AlphaFoldDB" id="A0A315Z0P7"/>
<dbReference type="Proteomes" id="UP000245535">
    <property type="component" value="Unassembled WGS sequence"/>
</dbReference>
<proteinExistence type="predicted"/>
<reference evidence="1 2" key="1">
    <citation type="submission" date="2018-03" db="EMBL/GenBank/DDBJ databases">
        <title>Genomic Encyclopedia of Archaeal and Bacterial Type Strains, Phase II (KMG-II): from individual species to whole genera.</title>
        <authorList>
            <person name="Goeker M."/>
        </authorList>
    </citation>
    <scope>NUCLEOTIDE SEQUENCE [LARGE SCALE GENOMIC DNA]</scope>
    <source>
        <strain evidence="1 2">DSM 28229</strain>
    </source>
</reference>
<evidence type="ECO:0000313" key="1">
    <source>
        <dbReference type="EMBL" id="PWJ36132.1"/>
    </source>
</evidence>
<dbReference type="OrthoDB" id="196672at2"/>
<keyword evidence="2" id="KW-1185">Reference proteome</keyword>
<organism evidence="1 2">
    <name type="scientific">Sediminitomix flava</name>
    <dbReference type="NCBI Taxonomy" id="379075"/>
    <lineage>
        <taxon>Bacteria</taxon>
        <taxon>Pseudomonadati</taxon>
        <taxon>Bacteroidota</taxon>
        <taxon>Cytophagia</taxon>
        <taxon>Cytophagales</taxon>
        <taxon>Flammeovirgaceae</taxon>
        <taxon>Sediminitomix</taxon>
    </lineage>
</organism>
<dbReference type="RefSeq" id="WP_109622576.1">
    <property type="nucleotide sequence ID" value="NZ_QGDO01000009.1"/>
</dbReference>
<name>A0A315Z0P7_SEDFL</name>
<accession>A0A315Z0P7</accession>
<comment type="caution">
    <text evidence="1">The sequence shown here is derived from an EMBL/GenBank/DDBJ whole genome shotgun (WGS) entry which is preliminary data.</text>
</comment>